<evidence type="ECO:0000313" key="5">
    <source>
        <dbReference type="EMBL" id="XDI35971.1"/>
    </source>
</evidence>
<dbReference type="RefSeq" id="WP_368503482.1">
    <property type="nucleotide sequence ID" value="NZ_CP162551.1"/>
</dbReference>
<dbReference type="PANTHER" id="PTHR42788">
    <property type="entry name" value="TAURINE IMPORT ATP-BINDING PROTEIN-RELATED"/>
    <property type="match status" value="1"/>
</dbReference>
<gene>
    <name evidence="5" type="ORF">AB3N04_14845</name>
</gene>
<dbReference type="SUPFAM" id="SSF52540">
    <property type="entry name" value="P-loop containing nucleoside triphosphate hydrolases"/>
    <property type="match status" value="1"/>
</dbReference>
<keyword evidence="3 5" id="KW-0067">ATP-binding</keyword>
<dbReference type="AlphaFoldDB" id="A0AB39BRF6"/>
<dbReference type="CDD" id="cd03293">
    <property type="entry name" value="ABC_NrtD_SsuB_transporters"/>
    <property type="match status" value="1"/>
</dbReference>
<dbReference type="InterPro" id="IPR003439">
    <property type="entry name" value="ABC_transporter-like_ATP-bd"/>
</dbReference>
<dbReference type="Pfam" id="PF00005">
    <property type="entry name" value="ABC_tran"/>
    <property type="match status" value="1"/>
</dbReference>
<name>A0AB39BRF6_9BACI</name>
<evidence type="ECO:0000256" key="2">
    <source>
        <dbReference type="ARBA" id="ARBA00022741"/>
    </source>
</evidence>
<evidence type="ECO:0000256" key="3">
    <source>
        <dbReference type="ARBA" id="ARBA00022840"/>
    </source>
</evidence>
<accession>A0AB39BRF6</accession>
<feature type="domain" description="ABC transporter" evidence="4">
    <location>
        <begin position="4"/>
        <end position="235"/>
    </location>
</feature>
<dbReference type="PROSITE" id="PS00211">
    <property type="entry name" value="ABC_TRANSPORTER_1"/>
    <property type="match status" value="1"/>
</dbReference>
<dbReference type="InterPro" id="IPR027417">
    <property type="entry name" value="P-loop_NTPase"/>
</dbReference>
<dbReference type="EMBL" id="CP162551">
    <property type="protein sequence ID" value="XDI35971.1"/>
    <property type="molecule type" value="Genomic_DNA"/>
</dbReference>
<keyword evidence="1" id="KW-0813">Transport</keyword>
<dbReference type="GO" id="GO:0005524">
    <property type="term" value="F:ATP binding"/>
    <property type="evidence" value="ECO:0007669"/>
    <property type="project" value="UniProtKB-KW"/>
</dbReference>
<dbReference type="PANTHER" id="PTHR42788:SF21">
    <property type="entry name" value="ABC TRANSPORTER ATP-BINDING PROTEIN"/>
    <property type="match status" value="1"/>
</dbReference>
<sequence length="258" mass="28232">MADLLVDDVSLTYVSKKEATSALVDISFTVKDGEFISILGPSGSGKTTLLSLVAGILSPTTGKITLNGVPTTSKHANIGYMLQQDYLFPWLSIEANISLGQKILGADSKDSIEQAKSLLEQVGLTDKLTHYPSQLSGGMRQRVALVRMLATNPSLLLLDEPFSALDYQTKLKLEDLVATILKEKQKTAILVTHDIGEAIAMSDRVLLLSARPGRIAKIFDVPKEIREGLPFEARQLPSYTELFNEIWKELENLEANST</sequence>
<protein>
    <submittedName>
        <fullName evidence="5">ABC transporter ATP-binding protein</fullName>
    </submittedName>
</protein>
<dbReference type="InterPro" id="IPR003593">
    <property type="entry name" value="AAA+_ATPase"/>
</dbReference>
<dbReference type="InterPro" id="IPR050166">
    <property type="entry name" value="ABC_transporter_ATP-bind"/>
</dbReference>
<evidence type="ECO:0000259" key="4">
    <source>
        <dbReference type="PROSITE" id="PS50893"/>
    </source>
</evidence>
<keyword evidence="2" id="KW-0547">Nucleotide-binding</keyword>
<evidence type="ECO:0000256" key="1">
    <source>
        <dbReference type="ARBA" id="ARBA00022448"/>
    </source>
</evidence>
<dbReference type="PROSITE" id="PS50893">
    <property type="entry name" value="ABC_TRANSPORTER_2"/>
    <property type="match status" value="1"/>
</dbReference>
<proteinExistence type="predicted"/>
<dbReference type="SMART" id="SM00382">
    <property type="entry name" value="AAA"/>
    <property type="match status" value="1"/>
</dbReference>
<dbReference type="InterPro" id="IPR017871">
    <property type="entry name" value="ABC_transporter-like_CS"/>
</dbReference>
<organism evidence="5">
    <name type="scientific">Alkalihalophilus sp. As8PL</name>
    <dbReference type="NCBI Taxonomy" id="3237103"/>
    <lineage>
        <taxon>Bacteria</taxon>
        <taxon>Bacillati</taxon>
        <taxon>Bacillota</taxon>
        <taxon>Bacilli</taxon>
        <taxon>Bacillales</taxon>
        <taxon>Bacillaceae</taxon>
        <taxon>Alkalihalophilus</taxon>
    </lineage>
</organism>
<dbReference type="GO" id="GO:0016887">
    <property type="term" value="F:ATP hydrolysis activity"/>
    <property type="evidence" value="ECO:0007669"/>
    <property type="project" value="InterPro"/>
</dbReference>
<dbReference type="Gene3D" id="3.40.50.300">
    <property type="entry name" value="P-loop containing nucleotide triphosphate hydrolases"/>
    <property type="match status" value="1"/>
</dbReference>
<reference evidence="5" key="1">
    <citation type="submission" date="2024-07" db="EMBL/GenBank/DDBJ databases">
        <title>Identification and characteristics of an arsenic-resistant bacterial isolate, which belongs to a novel species.</title>
        <authorList>
            <person name="Juszczyk A."/>
            <person name="Kowalczyk A."/>
            <person name="Was K."/>
            <person name="Kosowicz W."/>
            <person name="Budzyn A."/>
            <person name="Latowski D."/>
        </authorList>
    </citation>
    <scope>NUCLEOTIDE SEQUENCE</scope>
    <source>
        <strain evidence="5">As8PL</strain>
    </source>
</reference>